<feature type="non-terminal residue" evidence="2">
    <location>
        <position position="1"/>
    </location>
</feature>
<dbReference type="SUPFAM" id="SSF50814">
    <property type="entry name" value="Lipocalins"/>
    <property type="match status" value="1"/>
</dbReference>
<organism evidence="2 3">
    <name type="scientific">Cuculus canorus</name>
    <name type="common">Common cuckoo</name>
    <dbReference type="NCBI Taxonomy" id="55661"/>
    <lineage>
        <taxon>Eukaryota</taxon>
        <taxon>Metazoa</taxon>
        <taxon>Chordata</taxon>
        <taxon>Craniata</taxon>
        <taxon>Vertebrata</taxon>
        <taxon>Euteleostomi</taxon>
        <taxon>Archelosauria</taxon>
        <taxon>Archosauria</taxon>
        <taxon>Dinosauria</taxon>
        <taxon>Saurischia</taxon>
        <taxon>Theropoda</taxon>
        <taxon>Coelurosauria</taxon>
        <taxon>Aves</taxon>
        <taxon>Neognathae</taxon>
        <taxon>Neoaves</taxon>
        <taxon>Otidimorphae</taxon>
        <taxon>Cuculiformes</taxon>
        <taxon>Cuculidae</taxon>
        <taxon>Cuculus</taxon>
    </lineage>
</organism>
<gene>
    <name evidence="2" type="ORF">N303_11247</name>
</gene>
<feature type="non-terminal residue" evidence="2">
    <location>
        <position position="40"/>
    </location>
</feature>
<evidence type="ECO:0000259" key="1">
    <source>
        <dbReference type="Pfam" id="PF00061"/>
    </source>
</evidence>
<name>A0A091GPH4_CUCCA</name>
<protein>
    <submittedName>
        <fullName evidence="2">Extracellular fatty acid-binding protein</fullName>
    </submittedName>
</protein>
<keyword evidence="3" id="KW-1185">Reference proteome</keyword>
<evidence type="ECO:0000313" key="3">
    <source>
        <dbReference type="Proteomes" id="UP000053760"/>
    </source>
</evidence>
<dbReference type="InterPro" id="IPR000566">
    <property type="entry name" value="Lipocln_cytosolic_FA-bd_dom"/>
</dbReference>
<proteinExistence type="predicted"/>
<dbReference type="Gene3D" id="2.40.128.20">
    <property type="match status" value="1"/>
</dbReference>
<dbReference type="EMBL" id="KL447658">
    <property type="protein sequence ID" value="KFO76022.1"/>
    <property type="molecule type" value="Genomic_DNA"/>
</dbReference>
<dbReference type="Proteomes" id="UP000053760">
    <property type="component" value="Unassembled WGS sequence"/>
</dbReference>
<dbReference type="InterPro" id="IPR012674">
    <property type="entry name" value="Calycin"/>
</dbReference>
<accession>A0A091GPH4</accession>
<evidence type="ECO:0000313" key="2">
    <source>
        <dbReference type="EMBL" id="KFO76022.1"/>
    </source>
</evidence>
<dbReference type="Pfam" id="PF00061">
    <property type="entry name" value="Lipocalin"/>
    <property type="match status" value="1"/>
</dbReference>
<feature type="domain" description="Lipocalin/cytosolic fatty-acid binding" evidence="1">
    <location>
        <begin position="5"/>
        <end position="40"/>
    </location>
</feature>
<dbReference type="AlphaFoldDB" id="A0A091GPH4"/>
<reference evidence="2 3" key="1">
    <citation type="submission" date="2014-04" db="EMBL/GenBank/DDBJ databases">
        <title>Genome evolution of avian class.</title>
        <authorList>
            <person name="Zhang G."/>
            <person name="Li C."/>
        </authorList>
    </citation>
    <scope>NUCLEOTIDE SEQUENCE [LARGE SCALE GENOMIC DNA]</scope>
    <source>
        <strain evidence="2">BGI_N303</strain>
    </source>
</reference>
<sequence length="40" mass="4514">FAETGNKTVQVLDTDGKTYAVIFASRLIDGKTYHMMKLYS</sequence>